<feature type="transmembrane region" description="Helical" evidence="1">
    <location>
        <begin position="107"/>
        <end position="132"/>
    </location>
</feature>
<keyword evidence="1" id="KW-1133">Transmembrane helix</keyword>
<evidence type="ECO:0000313" key="2">
    <source>
        <dbReference type="EMBL" id="AYD90763.1"/>
    </source>
</evidence>
<name>A0ABM6Z5X2_9ACTO</name>
<keyword evidence="1" id="KW-0472">Membrane</keyword>
<evidence type="ECO:0000313" key="3">
    <source>
        <dbReference type="Proteomes" id="UP000273001"/>
    </source>
</evidence>
<keyword evidence="1" id="KW-0812">Transmembrane</keyword>
<organism evidence="2 3">
    <name type="scientific">Actinomyces lilanjuaniae</name>
    <dbReference type="NCBI Taxonomy" id="2321394"/>
    <lineage>
        <taxon>Bacteria</taxon>
        <taxon>Bacillati</taxon>
        <taxon>Actinomycetota</taxon>
        <taxon>Actinomycetes</taxon>
        <taxon>Actinomycetales</taxon>
        <taxon>Actinomycetaceae</taxon>
        <taxon>Actinomyces</taxon>
    </lineage>
</organism>
<keyword evidence="3" id="KW-1185">Reference proteome</keyword>
<gene>
    <name evidence="2" type="ORF">D5R93_03105</name>
</gene>
<evidence type="ECO:0000256" key="1">
    <source>
        <dbReference type="SAM" id="Phobius"/>
    </source>
</evidence>
<feature type="transmembrane region" description="Helical" evidence="1">
    <location>
        <begin position="61"/>
        <end position="87"/>
    </location>
</feature>
<dbReference type="Proteomes" id="UP000273001">
    <property type="component" value="Chromosome"/>
</dbReference>
<accession>A0ABM6Z5X2</accession>
<proteinExistence type="predicted"/>
<reference evidence="2 3" key="1">
    <citation type="submission" date="2018-09" db="EMBL/GenBank/DDBJ databases">
        <authorList>
            <person name="Li J."/>
        </authorList>
    </citation>
    <scope>NUCLEOTIDE SEQUENCE [LARGE SCALE GENOMIC DNA]</scope>
    <source>
        <strain evidence="2 3">2129</strain>
    </source>
</reference>
<dbReference type="EMBL" id="CP032514">
    <property type="protein sequence ID" value="AYD90763.1"/>
    <property type="molecule type" value="Genomic_DNA"/>
</dbReference>
<sequence length="134" mass="13683">METGFSQTASYRGSTTGTAYVLGLELAQVGSAALSLGLCSRWGEQVPRWVPGVGGRALPRLLPLVVGGTGNVVLYVVIGGTTAVLASRWLGLAQGWTPTAGMSSGQVAVLAAAYAPALLWPPALTVALVGYARR</sequence>
<protein>
    <submittedName>
        <fullName evidence="2">Uncharacterized protein</fullName>
    </submittedName>
</protein>